<organism evidence="1 2">
    <name type="scientific">Paenibacillus sambharensis</name>
    <dbReference type="NCBI Taxonomy" id="1803190"/>
    <lineage>
        <taxon>Bacteria</taxon>
        <taxon>Bacillati</taxon>
        <taxon>Bacillota</taxon>
        <taxon>Bacilli</taxon>
        <taxon>Bacillales</taxon>
        <taxon>Paenibacillaceae</taxon>
        <taxon>Paenibacillus</taxon>
    </lineage>
</organism>
<dbReference type="OrthoDB" id="9796085at2"/>
<dbReference type="PANTHER" id="PTHR31118">
    <property type="entry name" value="CYCLASE-LIKE PROTEIN 2"/>
    <property type="match status" value="1"/>
</dbReference>
<dbReference type="PANTHER" id="PTHR31118:SF12">
    <property type="entry name" value="CYCLASE-LIKE PROTEIN 2"/>
    <property type="match status" value="1"/>
</dbReference>
<comment type="caution">
    <text evidence="1">The sequence shown here is derived from an EMBL/GenBank/DDBJ whole genome shotgun (WGS) entry which is preliminary data.</text>
</comment>
<dbReference type="GO" id="GO:0004061">
    <property type="term" value="F:arylformamidase activity"/>
    <property type="evidence" value="ECO:0007669"/>
    <property type="project" value="InterPro"/>
</dbReference>
<gene>
    <name evidence="1" type="ORF">DNH61_18970</name>
</gene>
<dbReference type="InterPro" id="IPR007325">
    <property type="entry name" value="KFase/CYL"/>
</dbReference>
<evidence type="ECO:0000313" key="2">
    <source>
        <dbReference type="Proteomes" id="UP000249522"/>
    </source>
</evidence>
<dbReference type="Pfam" id="PF04199">
    <property type="entry name" value="Cyclase"/>
    <property type="match status" value="1"/>
</dbReference>
<keyword evidence="2" id="KW-1185">Reference proteome</keyword>
<dbReference type="AlphaFoldDB" id="A0A2W1LHN9"/>
<dbReference type="SUPFAM" id="SSF102198">
    <property type="entry name" value="Putative cyclase"/>
    <property type="match status" value="1"/>
</dbReference>
<evidence type="ECO:0000313" key="1">
    <source>
        <dbReference type="EMBL" id="PZD94475.1"/>
    </source>
</evidence>
<reference evidence="1 2" key="1">
    <citation type="submission" date="2018-06" db="EMBL/GenBank/DDBJ databases">
        <title>Paenibacillus imtechensis sp. nov.</title>
        <authorList>
            <person name="Pinnaka A.K."/>
            <person name="Singh H."/>
            <person name="Kaur M."/>
        </authorList>
    </citation>
    <scope>NUCLEOTIDE SEQUENCE [LARGE SCALE GENOMIC DNA]</scope>
    <source>
        <strain evidence="1 2">SMB1</strain>
    </source>
</reference>
<sequence>MLIDLTHLIQDDMPVYPGDNRTEFRQTRHLSKDHYTNHQLSVNMHAGTHIDGPMHLLDTDKRLSDFPLDTFIGAGCVLDVTGEAVIDYKAEYEEAIPEHVIVLFHTGYSRRFGQEEYFTDYPVLTEKLAELLVRKQVKMVGLDTPSPDKYPFHVHKLLFRSGILIAENLTNLGRLPASASFEVIALPLHIGADSSVARVVARVL</sequence>
<name>A0A2W1LHN9_9BACL</name>
<proteinExistence type="predicted"/>
<dbReference type="GO" id="GO:0019441">
    <property type="term" value="P:L-tryptophan catabolic process to kynurenine"/>
    <property type="evidence" value="ECO:0007669"/>
    <property type="project" value="InterPro"/>
</dbReference>
<dbReference type="EMBL" id="QKRB01000053">
    <property type="protein sequence ID" value="PZD94475.1"/>
    <property type="molecule type" value="Genomic_DNA"/>
</dbReference>
<dbReference type="InterPro" id="IPR037175">
    <property type="entry name" value="KFase_sf"/>
</dbReference>
<dbReference type="RefSeq" id="WP_111148286.1">
    <property type="nucleotide sequence ID" value="NZ_QKRB01000053.1"/>
</dbReference>
<accession>A0A2W1LHN9</accession>
<dbReference type="Proteomes" id="UP000249522">
    <property type="component" value="Unassembled WGS sequence"/>
</dbReference>
<dbReference type="Gene3D" id="3.50.30.50">
    <property type="entry name" value="Putative cyclase"/>
    <property type="match status" value="1"/>
</dbReference>
<protein>
    <submittedName>
        <fullName evidence="1">Cyclase family protein</fullName>
    </submittedName>
</protein>